<evidence type="ECO:0000259" key="6">
    <source>
        <dbReference type="Pfam" id="PF02826"/>
    </source>
</evidence>
<name>A0A2D6YNC6_9DELT</name>
<evidence type="ECO:0000313" key="8">
    <source>
        <dbReference type="Proteomes" id="UP000226525"/>
    </source>
</evidence>
<reference evidence="8" key="1">
    <citation type="submission" date="2017-09" db="EMBL/GenBank/DDBJ databases">
        <title>The Reconstruction of 2,631 Draft Metagenome-Assembled Genomes from the Global Oceans.</title>
        <authorList>
            <person name="Tully B.J."/>
            <person name="Graham E.D."/>
            <person name="Heidelberg J.F."/>
        </authorList>
    </citation>
    <scope>NUCLEOTIDE SEQUENCE [LARGE SCALE GENOMIC DNA]</scope>
</reference>
<dbReference type="PANTHER" id="PTHR42789">
    <property type="entry name" value="D-ISOMER SPECIFIC 2-HYDROXYACID DEHYDROGENASE FAMILY PROTEIN (AFU_ORTHOLOGUE AFUA_6G10090)"/>
    <property type="match status" value="1"/>
</dbReference>
<dbReference type="CDD" id="cd12173">
    <property type="entry name" value="PGDH_4"/>
    <property type="match status" value="1"/>
</dbReference>
<dbReference type="PANTHER" id="PTHR42789:SF1">
    <property type="entry name" value="D-ISOMER SPECIFIC 2-HYDROXYACID DEHYDROGENASE FAMILY PROTEIN (AFU_ORTHOLOGUE AFUA_6G10090)"/>
    <property type="match status" value="1"/>
</dbReference>
<keyword evidence="2 4" id="KW-0560">Oxidoreductase</keyword>
<proteinExistence type="inferred from homology"/>
<comment type="caution">
    <text evidence="7">The sequence shown here is derived from an EMBL/GenBank/DDBJ whole genome shotgun (WGS) entry which is preliminary data.</text>
</comment>
<dbReference type="EMBL" id="NZEX01000175">
    <property type="protein sequence ID" value="MAH64605.1"/>
    <property type="molecule type" value="Genomic_DNA"/>
</dbReference>
<dbReference type="GO" id="GO:0016616">
    <property type="term" value="F:oxidoreductase activity, acting on the CH-OH group of donors, NAD or NADP as acceptor"/>
    <property type="evidence" value="ECO:0007669"/>
    <property type="project" value="InterPro"/>
</dbReference>
<dbReference type="InterPro" id="IPR006139">
    <property type="entry name" value="D-isomer_2_OHA_DH_cat_dom"/>
</dbReference>
<protein>
    <submittedName>
        <fullName evidence="7">3-phosphoglycerate dehydrogenase</fullName>
    </submittedName>
</protein>
<dbReference type="Pfam" id="PF00389">
    <property type="entry name" value="2-Hacid_dh"/>
    <property type="match status" value="1"/>
</dbReference>
<dbReference type="Pfam" id="PF02826">
    <property type="entry name" value="2-Hacid_dh_C"/>
    <property type="match status" value="1"/>
</dbReference>
<evidence type="ECO:0000259" key="5">
    <source>
        <dbReference type="Pfam" id="PF00389"/>
    </source>
</evidence>
<evidence type="ECO:0000256" key="4">
    <source>
        <dbReference type="RuleBase" id="RU003719"/>
    </source>
</evidence>
<dbReference type="InterPro" id="IPR029753">
    <property type="entry name" value="D-isomer_DH_CS"/>
</dbReference>
<dbReference type="Proteomes" id="UP000226525">
    <property type="component" value="Unassembled WGS sequence"/>
</dbReference>
<dbReference type="GO" id="GO:0051287">
    <property type="term" value="F:NAD binding"/>
    <property type="evidence" value="ECO:0007669"/>
    <property type="project" value="InterPro"/>
</dbReference>
<dbReference type="PROSITE" id="PS00671">
    <property type="entry name" value="D_2_HYDROXYACID_DH_3"/>
    <property type="match status" value="1"/>
</dbReference>
<dbReference type="InterPro" id="IPR036291">
    <property type="entry name" value="NAD(P)-bd_dom_sf"/>
</dbReference>
<accession>A0A2D6YNC6</accession>
<gene>
    <name evidence="7" type="ORF">CMN54_14420</name>
</gene>
<comment type="similarity">
    <text evidence="1 4">Belongs to the D-isomer specific 2-hydroxyacid dehydrogenase family.</text>
</comment>
<dbReference type="InterPro" id="IPR006140">
    <property type="entry name" value="D-isomer_DH_NAD-bd"/>
</dbReference>
<evidence type="ECO:0000256" key="3">
    <source>
        <dbReference type="ARBA" id="ARBA00023027"/>
    </source>
</evidence>
<dbReference type="SUPFAM" id="SSF52283">
    <property type="entry name" value="Formate/glycerate dehydrogenase catalytic domain-like"/>
    <property type="match status" value="1"/>
</dbReference>
<sequence>MSTPRGHILLLGKIHEDAMQLLRSHDELTHEVLEKPSQKEISIKLAKADALIIRTTKLSADMMDKANQLKIVARHGVGYDNIPVDVLSRKKIPLATTGNANAITVAEHALYLILTLAKRGSTFDRAMREGDWESRNRLQGSEIFGKNLLLVGYGRIGREVAKRALAFGMRIHVFDPYVDSEQVIQAGAIYINDLGASLSETDFLSLHLPFTLQNRHIIGASEIKTLPTTAYVINTARGGLIDEDELLKALDAGTLAGAGLDCFEQEPPQRKMELLRSDKVVLSPHNASLTAECTRRLGLVCVENVVDALTGRLQKDRVVNWEAVYS</sequence>
<organism evidence="7 8">
    <name type="scientific">SAR324 cluster bacterium</name>
    <dbReference type="NCBI Taxonomy" id="2024889"/>
    <lineage>
        <taxon>Bacteria</taxon>
        <taxon>Deltaproteobacteria</taxon>
        <taxon>SAR324 cluster</taxon>
    </lineage>
</organism>
<dbReference type="SUPFAM" id="SSF51735">
    <property type="entry name" value="NAD(P)-binding Rossmann-fold domains"/>
    <property type="match status" value="1"/>
</dbReference>
<feature type="domain" description="D-isomer specific 2-hydroxyacid dehydrogenase NAD-binding" evidence="6">
    <location>
        <begin position="111"/>
        <end position="287"/>
    </location>
</feature>
<dbReference type="InterPro" id="IPR050857">
    <property type="entry name" value="D-2-hydroxyacid_DH"/>
</dbReference>
<evidence type="ECO:0000256" key="1">
    <source>
        <dbReference type="ARBA" id="ARBA00005854"/>
    </source>
</evidence>
<dbReference type="Gene3D" id="3.40.50.720">
    <property type="entry name" value="NAD(P)-binding Rossmann-like Domain"/>
    <property type="match status" value="2"/>
</dbReference>
<evidence type="ECO:0000256" key="2">
    <source>
        <dbReference type="ARBA" id="ARBA00023002"/>
    </source>
</evidence>
<dbReference type="AlphaFoldDB" id="A0A2D6YNC6"/>
<evidence type="ECO:0000313" key="7">
    <source>
        <dbReference type="EMBL" id="MAH64605.1"/>
    </source>
</evidence>
<keyword evidence="3" id="KW-0520">NAD</keyword>
<feature type="domain" description="D-isomer specific 2-hydroxyacid dehydrogenase catalytic" evidence="5">
    <location>
        <begin position="8"/>
        <end position="318"/>
    </location>
</feature>